<sequence length="65" mass="7667">MPKPLEPFTFICSRCSWQKTTIPLSDVLVLGRDWFAQCPQCNFELQRRAATKTEVLWARLEQFFS</sequence>
<accession>A0A5C7W3J4</accession>
<dbReference type="Proteomes" id="UP000321110">
    <property type="component" value="Unassembled WGS sequence"/>
</dbReference>
<proteinExistence type="predicted"/>
<dbReference type="AlphaFoldDB" id="A0A5C7W3J4"/>
<name>A0A5C7W3J4_AQUAC</name>
<evidence type="ECO:0000313" key="2">
    <source>
        <dbReference type="Proteomes" id="UP000321110"/>
    </source>
</evidence>
<gene>
    <name evidence="1" type="ORF">E6Q69_11690</name>
</gene>
<organism evidence="1 2">
    <name type="scientific">Aquipseudomonas alcaligenes</name>
    <name type="common">Pseudomonas alcaligenes</name>
    <dbReference type="NCBI Taxonomy" id="43263"/>
    <lineage>
        <taxon>Bacteria</taxon>
        <taxon>Pseudomonadati</taxon>
        <taxon>Pseudomonadota</taxon>
        <taxon>Gammaproteobacteria</taxon>
        <taxon>Pseudomonadales</taxon>
        <taxon>Pseudomonadaceae</taxon>
        <taxon>Aquipseudomonas</taxon>
    </lineage>
</organism>
<dbReference type="EMBL" id="SSFO01000192">
    <property type="protein sequence ID" value="TXI31335.1"/>
    <property type="molecule type" value="Genomic_DNA"/>
</dbReference>
<comment type="caution">
    <text evidence="1">The sequence shown here is derived from an EMBL/GenBank/DDBJ whole genome shotgun (WGS) entry which is preliminary data.</text>
</comment>
<reference evidence="1 2" key="1">
    <citation type="submission" date="2018-09" db="EMBL/GenBank/DDBJ databases">
        <title>Metagenome Assembled Genomes from an Advanced Water Purification Facility.</title>
        <authorList>
            <person name="Stamps B.W."/>
            <person name="Spear J.R."/>
        </authorList>
    </citation>
    <scope>NUCLEOTIDE SEQUENCE [LARGE SCALE GENOMIC DNA]</scope>
    <source>
        <strain evidence="1">Bin_52_1</strain>
    </source>
</reference>
<evidence type="ECO:0000313" key="1">
    <source>
        <dbReference type="EMBL" id="TXI31335.1"/>
    </source>
</evidence>
<protein>
    <submittedName>
        <fullName evidence="1">Uncharacterized protein</fullName>
    </submittedName>
</protein>